<dbReference type="InterPro" id="IPR051257">
    <property type="entry name" value="Diverse_CBS-Domain"/>
</dbReference>
<dbReference type="InterPro" id="IPR000644">
    <property type="entry name" value="CBS_dom"/>
</dbReference>
<organism evidence="4 5">
    <name type="scientific">Thauera sedimentorum</name>
    <dbReference type="NCBI Taxonomy" id="2767595"/>
    <lineage>
        <taxon>Bacteria</taxon>
        <taxon>Pseudomonadati</taxon>
        <taxon>Pseudomonadota</taxon>
        <taxon>Betaproteobacteria</taxon>
        <taxon>Rhodocyclales</taxon>
        <taxon>Zoogloeaceae</taxon>
        <taxon>Thauera</taxon>
    </lineage>
</organism>
<dbReference type="PROSITE" id="PS51371">
    <property type="entry name" value="CBS"/>
    <property type="match status" value="2"/>
</dbReference>
<dbReference type="EMBL" id="JACYTO010000001">
    <property type="protein sequence ID" value="MBD8502588.1"/>
    <property type="molecule type" value="Genomic_DNA"/>
</dbReference>
<evidence type="ECO:0000313" key="5">
    <source>
        <dbReference type="Proteomes" id="UP000603602"/>
    </source>
</evidence>
<dbReference type="PANTHER" id="PTHR43080">
    <property type="entry name" value="CBS DOMAIN-CONTAINING PROTEIN CBSX3, MITOCHONDRIAL"/>
    <property type="match status" value="1"/>
</dbReference>
<keyword evidence="1 2" id="KW-0129">CBS domain</keyword>
<protein>
    <submittedName>
        <fullName evidence="4">CBS domain-containing protein</fullName>
    </submittedName>
</protein>
<keyword evidence="5" id="KW-1185">Reference proteome</keyword>
<dbReference type="SMART" id="SM00116">
    <property type="entry name" value="CBS"/>
    <property type="match status" value="2"/>
</dbReference>
<evidence type="ECO:0000256" key="1">
    <source>
        <dbReference type="ARBA" id="ARBA00023122"/>
    </source>
</evidence>
<dbReference type="Pfam" id="PF00571">
    <property type="entry name" value="CBS"/>
    <property type="match status" value="2"/>
</dbReference>
<reference evidence="5" key="1">
    <citation type="submission" date="2023-07" db="EMBL/GenBank/DDBJ databases">
        <title>Thauera sp. CAU 1555 isolated from sand of Yaerae Beach.</title>
        <authorList>
            <person name="Kim W."/>
        </authorList>
    </citation>
    <scope>NUCLEOTIDE SEQUENCE [LARGE SCALE GENOMIC DNA]</scope>
    <source>
        <strain evidence="5">CAU 1555</strain>
    </source>
</reference>
<evidence type="ECO:0000259" key="3">
    <source>
        <dbReference type="PROSITE" id="PS51371"/>
    </source>
</evidence>
<dbReference type="RefSeq" id="WP_187717361.1">
    <property type="nucleotide sequence ID" value="NZ_JACTAH010000001.1"/>
</dbReference>
<dbReference type="SUPFAM" id="SSF54631">
    <property type="entry name" value="CBS-domain pair"/>
    <property type="match status" value="1"/>
</dbReference>
<dbReference type="Proteomes" id="UP000603602">
    <property type="component" value="Unassembled WGS sequence"/>
</dbReference>
<feature type="domain" description="CBS" evidence="3">
    <location>
        <begin position="77"/>
        <end position="134"/>
    </location>
</feature>
<name>A0ABR9B8B3_9RHOO</name>
<proteinExistence type="predicted"/>
<comment type="caution">
    <text evidence="4">The sequence shown here is derived from an EMBL/GenBank/DDBJ whole genome shotgun (WGS) entry which is preliminary data.</text>
</comment>
<dbReference type="Gene3D" id="3.10.580.10">
    <property type="entry name" value="CBS-domain"/>
    <property type="match status" value="1"/>
</dbReference>
<dbReference type="InterPro" id="IPR046342">
    <property type="entry name" value="CBS_dom_sf"/>
</dbReference>
<sequence length="144" mass="15830">MPTRKISEVVRNQRILTTTGTITVREACRQMAENRVGSVMIVDRDGRLAGIFTERDALTRVLATGLDPDTTRLDSVMTADPSTISVTLPLGHALHLMYDGGFRHVPVVQDGKPVGMVSARDALGPEMVAFEEELEQREVITELL</sequence>
<evidence type="ECO:0000313" key="4">
    <source>
        <dbReference type="EMBL" id="MBD8502588.1"/>
    </source>
</evidence>
<evidence type="ECO:0000256" key="2">
    <source>
        <dbReference type="PROSITE-ProRule" id="PRU00703"/>
    </source>
</evidence>
<gene>
    <name evidence="4" type="ORF">IFO67_06795</name>
</gene>
<feature type="domain" description="CBS" evidence="3">
    <location>
        <begin position="9"/>
        <end position="68"/>
    </location>
</feature>
<dbReference type="PANTHER" id="PTHR43080:SF2">
    <property type="entry name" value="CBS DOMAIN-CONTAINING PROTEIN"/>
    <property type="match status" value="1"/>
</dbReference>
<accession>A0ABR9B8B3</accession>